<protein>
    <submittedName>
        <fullName evidence="1">6656_t:CDS:1</fullName>
    </submittedName>
</protein>
<evidence type="ECO:0000313" key="2">
    <source>
        <dbReference type="Proteomes" id="UP000789759"/>
    </source>
</evidence>
<accession>A0A9N9KGI7</accession>
<dbReference type="AlphaFoldDB" id="A0A9N9KGI7"/>
<feature type="non-terminal residue" evidence="1">
    <location>
        <position position="107"/>
    </location>
</feature>
<proteinExistence type="predicted"/>
<dbReference type="OrthoDB" id="2427059at2759"/>
<dbReference type="Proteomes" id="UP000789759">
    <property type="component" value="Unassembled WGS sequence"/>
</dbReference>
<comment type="caution">
    <text evidence="1">The sequence shown here is derived from an EMBL/GenBank/DDBJ whole genome shotgun (WGS) entry which is preliminary data.</text>
</comment>
<evidence type="ECO:0000313" key="1">
    <source>
        <dbReference type="EMBL" id="CAG8825259.1"/>
    </source>
</evidence>
<gene>
    <name evidence="1" type="ORF">CPELLU_LOCUS20076</name>
</gene>
<dbReference type="EMBL" id="CAJVQA010055582">
    <property type="protein sequence ID" value="CAG8825259.1"/>
    <property type="molecule type" value="Genomic_DNA"/>
</dbReference>
<organism evidence="1 2">
    <name type="scientific">Cetraspora pellucida</name>
    <dbReference type="NCBI Taxonomy" id="1433469"/>
    <lineage>
        <taxon>Eukaryota</taxon>
        <taxon>Fungi</taxon>
        <taxon>Fungi incertae sedis</taxon>
        <taxon>Mucoromycota</taxon>
        <taxon>Glomeromycotina</taxon>
        <taxon>Glomeromycetes</taxon>
        <taxon>Diversisporales</taxon>
        <taxon>Gigasporaceae</taxon>
        <taxon>Cetraspora</taxon>
    </lineage>
</organism>
<name>A0A9N9KGI7_9GLOM</name>
<sequence>MHQSDTTPLSYCKIGTEFLDECRDLLFSHDQDAKDFYLPLTNRSRAWVKGLRINNDIYNNTPTQLIGMSPNEAVKQALKGKKIIARPSVKNRRPIGYNEPLLPSHTK</sequence>
<keyword evidence="2" id="KW-1185">Reference proteome</keyword>
<reference evidence="1" key="1">
    <citation type="submission" date="2021-06" db="EMBL/GenBank/DDBJ databases">
        <authorList>
            <person name="Kallberg Y."/>
            <person name="Tangrot J."/>
            <person name="Rosling A."/>
        </authorList>
    </citation>
    <scope>NUCLEOTIDE SEQUENCE</scope>
    <source>
        <strain evidence="1">FL966</strain>
    </source>
</reference>